<dbReference type="GO" id="GO:0007052">
    <property type="term" value="P:mitotic spindle organization"/>
    <property type="evidence" value="ECO:0007669"/>
    <property type="project" value="InterPro"/>
</dbReference>
<evidence type="ECO:0000256" key="7">
    <source>
        <dbReference type="SAM" id="Coils"/>
    </source>
</evidence>
<feature type="coiled-coil region" evidence="7">
    <location>
        <begin position="453"/>
        <end position="480"/>
    </location>
</feature>
<dbReference type="Gene3D" id="1.20.5.1700">
    <property type="match status" value="1"/>
</dbReference>
<keyword evidence="6" id="KW-0206">Cytoskeleton</keyword>
<dbReference type="GeneID" id="111134993"/>
<feature type="compositionally biased region" description="Polar residues" evidence="8">
    <location>
        <begin position="27"/>
        <end position="51"/>
    </location>
</feature>
<dbReference type="FunFam" id="1.20.5.1700:FF:000001">
    <property type="entry name" value="Transforming acidic coiled-coil-containing protein 1 isoform 2"/>
    <property type="match status" value="1"/>
</dbReference>
<evidence type="ECO:0000313" key="11">
    <source>
        <dbReference type="RefSeq" id="XP_022340342.1"/>
    </source>
</evidence>
<feature type="compositionally biased region" description="Polar residues" evidence="8">
    <location>
        <begin position="182"/>
        <end position="223"/>
    </location>
</feature>
<dbReference type="Proteomes" id="UP000694844">
    <property type="component" value="Chromosome 5"/>
</dbReference>
<reference evidence="11 12" key="1">
    <citation type="submission" date="2025-04" db="UniProtKB">
        <authorList>
            <consortium name="RefSeq"/>
        </authorList>
    </citation>
    <scope>IDENTIFICATION</scope>
    <source>
        <tissue evidence="11 12">Whole sample</tissue>
    </source>
</reference>
<accession>A0A8B8EL35</accession>
<dbReference type="InterPro" id="IPR039915">
    <property type="entry name" value="TACC"/>
</dbReference>
<name>A0A8B8EL35_CRAVI</name>
<comment type="subcellular location">
    <subcellularLocation>
        <location evidence="1">Cytoplasm</location>
        <location evidence="1">Cytoskeleton</location>
    </subcellularLocation>
</comment>
<feature type="compositionally biased region" description="Polar residues" evidence="8">
    <location>
        <begin position="122"/>
        <end position="131"/>
    </location>
</feature>
<dbReference type="InterPro" id="IPR007707">
    <property type="entry name" value="TACC_C"/>
</dbReference>
<feature type="compositionally biased region" description="Basic and acidic residues" evidence="8">
    <location>
        <begin position="348"/>
        <end position="361"/>
    </location>
</feature>
<feature type="domain" description="Transforming acidic coiled-coil-containing protein C-terminal" evidence="9">
    <location>
        <begin position="430"/>
        <end position="616"/>
    </location>
</feature>
<proteinExistence type="inferred from homology"/>
<evidence type="ECO:0000256" key="4">
    <source>
        <dbReference type="ARBA" id="ARBA00022553"/>
    </source>
</evidence>
<comment type="similarity">
    <text evidence="2">Belongs to the TACC family.</text>
</comment>
<gene>
    <name evidence="11 12" type="primary">LOC111134993</name>
</gene>
<evidence type="ECO:0000256" key="1">
    <source>
        <dbReference type="ARBA" id="ARBA00004245"/>
    </source>
</evidence>
<feature type="compositionally biased region" description="Polar residues" evidence="8">
    <location>
        <begin position="303"/>
        <end position="318"/>
    </location>
</feature>
<dbReference type="AlphaFoldDB" id="A0A8B8EL35"/>
<evidence type="ECO:0000313" key="12">
    <source>
        <dbReference type="RefSeq" id="XP_022340343.1"/>
    </source>
</evidence>
<dbReference type="PANTHER" id="PTHR13924:SF10">
    <property type="entry name" value="TRANSFORMING ACIDIC COILED-COIL PROTEIN, ISOFORM K"/>
    <property type="match status" value="1"/>
</dbReference>
<dbReference type="PANTHER" id="PTHR13924">
    <property type="entry name" value="TRANSFORMING ACIDIC COILED-COIL CONTAINING PROTEIN 1/2"/>
    <property type="match status" value="1"/>
</dbReference>
<evidence type="ECO:0000256" key="2">
    <source>
        <dbReference type="ARBA" id="ARBA00009423"/>
    </source>
</evidence>
<keyword evidence="5 7" id="KW-0175">Coiled coil</keyword>
<evidence type="ECO:0000313" key="10">
    <source>
        <dbReference type="Proteomes" id="UP000694844"/>
    </source>
</evidence>
<feature type="region of interest" description="Disordered" evidence="8">
    <location>
        <begin position="276"/>
        <end position="378"/>
    </location>
</feature>
<keyword evidence="10" id="KW-1185">Reference proteome</keyword>
<dbReference type="OrthoDB" id="10255048at2759"/>
<dbReference type="RefSeq" id="XP_022340342.1">
    <property type="nucleotide sequence ID" value="XM_022484634.1"/>
</dbReference>
<keyword evidence="4" id="KW-0597">Phosphoprotein</keyword>
<feature type="compositionally biased region" description="Polar residues" evidence="8">
    <location>
        <begin position="62"/>
        <end position="72"/>
    </location>
</feature>
<organism evidence="10 12">
    <name type="scientific">Crassostrea virginica</name>
    <name type="common">Eastern oyster</name>
    <dbReference type="NCBI Taxonomy" id="6565"/>
    <lineage>
        <taxon>Eukaryota</taxon>
        <taxon>Metazoa</taxon>
        <taxon>Spiralia</taxon>
        <taxon>Lophotrochozoa</taxon>
        <taxon>Mollusca</taxon>
        <taxon>Bivalvia</taxon>
        <taxon>Autobranchia</taxon>
        <taxon>Pteriomorphia</taxon>
        <taxon>Ostreida</taxon>
        <taxon>Ostreoidea</taxon>
        <taxon>Ostreidae</taxon>
        <taxon>Crassostrea</taxon>
    </lineage>
</organism>
<feature type="compositionally biased region" description="Basic residues" evidence="8">
    <location>
        <begin position="143"/>
        <end position="156"/>
    </location>
</feature>
<dbReference type="RefSeq" id="XP_022340343.1">
    <property type="nucleotide sequence ID" value="XM_022484635.1"/>
</dbReference>
<evidence type="ECO:0000256" key="5">
    <source>
        <dbReference type="ARBA" id="ARBA00023054"/>
    </source>
</evidence>
<sequence>MEEEELPLPGSRGAYNIDFDNLDEINPFQSNTKLGSSPPITSNAINPFQSRNKLRSSPPPTNSTLNDCNENQIKSEDVDLVNENSAQVERTETENGSSKGTKNLRSPEELSPDGSDVKSESMETSDASLQKENPKKAPSTKKTSPKKGIKKPKKFKPPANFGFQGGGDIEIFAPPQKDTESVSENNNLPNTGEVETTNQSADSEGNSTNHNNPNDLETPTPMAQSLEMVHEFGAGEMPEEDNEGYAITHAGIDDHSAWEMLDTYGTEGKCEVSTYDKEFTQEDDVKIPETDNYPEETGPASEDSINSSQSSLMTTPKPTSRVPKHPAARVLEENLEEHGGVKKGGNKRNSDESDEKLRYYDAYDYPPSQDGKDMTEERSPVDNNIVQLVQEQNCNNKVLKYSQSDVNKIKQDLELDFQARLLNKEREWSQKLGARDKVITELNEQNRLYKSTNEDMRAVVAEFEKTIAQLQNEKERSHSESRQTFEEVVKERDQALEDLQGVEASFSDLHRRYEKTKGVVEGFKKNEEVLKKCIQDYQSKLKVAEDKLQDFIHEAEVKIEEANSEMEKTRKSATSDIARLEAAVKKSDLQVQSLQKSLDQKIRENEELTSICDELIAKVGS</sequence>
<evidence type="ECO:0000256" key="3">
    <source>
        <dbReference type="ARBA" id="ARBA00022490"/>
    </source>
</evidence>
<evidence type="ECO:0000259" key="9">
    <source>
        <dbReference type="Pfam" id="PF05010"/>
    </source>
</evidence>
<feature type="compositionally biased region" description="Basic and acidic residues" evidence="8">
    <location>
        <begin position="330"/>
        <end position="340"/>
    </location>
</feature>
<feature type="compositionally biased region" description="Basic and acidic residues" evidence="8">
    <location>
        <begin position="276"/>
        <end position="289"/>
    </location>
</feature>
<dbReference type="GO" id="GO:0005856">
    <property type="term" value="C:cytoskeleton"/>
    <property type="evidence" value="ECO:0007669"/>
    <property type="project" value="UniProtKB-SubCell"/>
</dbReference>
<dbReference type="Pfam" id="PF05010">
    <property type="entry name" value="TACC_C"/>
    <property type="match status" value="1"/>
</dbReference>
<feature type="coiled-coil region" evidence="7">
    <location>
        <begin position="534"/>
        <end position="618"/>
    </location>
</feature>
<feature type="compositionally biased region" description="Polar residues" evidence="8">
    <location>
        <begin position="82"/>
        <end position="104"/>
    </location>
</feature>
<evidence type="ECO:0000256" key="6">
    <source>
        <dbReference type="ARBA" id="ARBA00023212"/>
    </source>
</evidence>
<feature type="region of interest" description="Disordered" evidence="8">
    <location>
        <begin position="24"/>
        <end position="223"/>
    </location>
</feature>
<dbReference type="KEGG" id="cvn:111134993"/>
<dbReference type="GO" id="GO:0005737">
    <property type="term" value="C:cytoplasm"/>
    <property type="evidence" value="ECO:0007669"/>
    <property type="project" value="TreeGrafter"/>
</dbReference>
<evidence type="ECO:0000256" key="8">
    <source>
        <dbReference type="SAM" id="MobiDB-lite"/>
    </source>
</evidence>
<keyword evidence="3" id="KW-0963">Cytoplasm</keyword>
<protein>
    <submittedName>
        <fullName evidence="11 12">Transforming acidic coiled-coil-containing protein 3-like isoform X1</fullName>
    </submittedName>
</protein>